<dbReference type="PROSITE" id="PS50970">
    <property type="entry name" value="HCY"/>
    <property type="match status" value="1"/>
</dbReference>
<organism evidence="5 6">
    <name type="scientific">Vibrio tritonius</name>
    <dbReference type="NCBI Taxonomy" id="1435069"/>
    <lineage>
        <taxon>Bacteria</taxon>
        <taxon>Pseudomonadati</taxon>
        <taxon>Pseudomonadota</taxon>
        <taxon>Gammaproteobacteria</taxon>
        <taxon>Vibrionales</taxon>
        <taxon>Vibrionaceae</taxon>
        <taxon>Vibrio</taxon>
    </lineage>
</organism>
<dbReference type="InterPro" id="IPR017226">
    <property type="entry name" value="BHMT-like"/>
</dbReference>
<dbReference type="InterPro" id="IPR003726">
    <property type="entry name" value="HCY_dom"/>
</dbReference>
<dbReference type="Proteomes" id="UP001199044">
    <property type="component" value="Unassembled WGS sequence"/>
</dbReference>
<dbReference type="RefSeq" id="WP_179946810.1">
    <property type="nucleotide sequence ID" value="NZ_AP014636.1"/>
</dbReference>
<gene>
    <name evidence="5" type="ORF">LDJ79_17345</name>
</gene>
<keyword evidence="2 3" id="KW-0808">Transferase</keyword>
<keyword evidence="6" id="KW-1185">Reference proteome</keyword>
<keyword evidence="1 3" id="KW-0489">Methyltransferase</keyword>
<evidence type="ECO:0000256" key="3">
    <source>
        <dbReference type="PROSITE-ProRule" id="PRU00333"/>
    </source>
</evidence>
<feature type="binding site" evidence="3">
    <location>
        <position position="210"/>
    </location>
    <ligand>
        <name>Zn(2+)</name>
        <dbReference type="ChEBI" id="CHEBI:29105"/>
    </ligand>
</feature>
<dbReference type="EMBL" id="JAIWIU010000126">
    <property type="protein sequence ID" value="MCA2017890.1"/>
    <property type="molecule type" value="Genomic_DNA"/>
</dbReference>
<dbReference type="Pfam" id="PF02574">
    <property type="entry name" value="S-methyl_trans"/>
    <property type="match status" value="1"/>
</dbReference>
<feature type="domain" description="Hcy-binding" evidence="4">
    <location>
        <begin position="1"/>
        <end position="302"/>
    </location>
</feature>
<evidence type="ECO:0000259" key="4">
    <source>
        <dbReference type="PROSITE" id="PS50970"/>
    </source>
</evidence>
<name>A0ABS7YQD7_9VIBR</name>
<dbReference type="InterPro" id="IPR036589">
    <property type="entry name" value="HCY_dom_sf"/>
</dbReference>
<proteinExistence type="predicted"/>
<dbReference type="SUPFAM" id="SSF82282">
    <property type="entry name" value="Homocysteine S-methyltransferase"/>
    <property type="match status" value="1"/>
</dbReference>
<evidence type="ECO:0000256" key="1">
    <source>
        <dbReference type="ARBA" id="ARBA00022603"/>
    </source>
</evidence>
<keyword evidence="3" id="KW-0479">Metal-binding</keyword>
<dbReference type="PANTHER" id="PTHR11103:SF18">
    <property type="entry name" value="SLR1189 PROTEIN"/>
    <property type="match status" value="1"/>
</dbReference>
<feature type="binding site" evidence="3">
    <location>
        <position position="287"/>
    </location>
    <ligand>
        <name>Zn(2+)</name>
        <dbReference type="ChEBI" id="CHEBI:29105"/>
    </ligand>
</feature>
<reference evidence="6" key="1">
    <citation type="submission" date="2023-07" db="EMBL/GenBank/DDBJ databases">
        <title>Molecular identification of indigenous halophilic bacteria isolated from red sea cost, biodegradation of synthetic dyes and assessment of degraded metabolite toxicity.</title>
        <authorList>
            <person name="Chaieb K."/>
            <person name="Altayb H.N."/>
        </authorList>
    </citation>
    <scope>NUCLEOTIDE SEQUENCE [LARGE SCALE GENOMIC DNA]</scope>
    <source>
        <strain evidence="6">K20</strain>
    </source>
</reference>
<feature type="binding site" evidence="3">
    <location>
        <position position="288"/>
    </location>
    <ligand>
        <name>Zn(2+)</name>
        <dbReference type="ChEBI" id="CHEBI:29105"/>
    </ligand>
</feature>
<dbReference type="PIRSF" id="PIRSF037505">
    <property type="entry name" value="Betaine_HMT"/>
    <property type="match status" value="1"/>
</dbReference>
<evidence type="ECO:0000256" key="2">
    <source>
        <dbReference type="ARBA" id="ARBA00022679"/>
    </source>
</evidence>
<protein>
    <submittedName>
        <fullName evidence="5">Homocysteine S-methyltransferase family protein</fullName>
    </submittedName>
</protein>
<evidence type="ECO:0000313" key="5">
    <source>
        <dbReference type="EMBL" id="MCA2017890.1"/>
    </source>
</evidence>
<dbReference type="PANTHER" id="PTHR11103">
    <property type="entry name" value="SLR1189 PROTEIN"/>
    <property type="match status" value="1"/>
</dbReference>
<accession>A0ABS7YQD7</accession>
<evidence type="ECO:0000313" key="6">
    <source>
        <dbReference type="Proteomes" id="UP001199044"/>
    </source>
</evidence>
<comment type="caution">
    <text evidence="5">The sequence shown here is derived from an EMBL/GenBank/DDBJ whole genome shotgun (WGS) entry which is preliminary data.</text>
</comment>
<dbReference type="Gene3D" id="3.20.20.330">
    <property type="entry name" value="Homocysteine-binding-like domain"/>
    <property type="match status" value="1"/>
</dbReference>
<comment type="cofactor">
    <cofactor evidence="3">
        <name>Zn(2+)</name>
        <dbReference type="ChEBI" id="CHEBI:29105"/>
    </cofactor>
</comment>
<sequence length="308" mass="33516">MLNQAVNILDGGMSRELEKRGAPFRQPEWSALALIETPEIVRDVHQAFIRNGAQVVTTNSYALVPFHIGEERFNQEAQLLAYRAGDMARQAVQLTGDNAQVAGSLPPLFGSYRADLFEAEHVEEIATPLIQGLAPHVDFWLNETQSLIAEPKAIKALLTKLGHDDKPLWVSFTLEDDQVTDVPRLRSGETVAEAAAEMAKIGVEAMLFNCCQPEVIESAIAAAQHVFTEAGVPNIKLGAYANAFAPQRKDAAANEDLDEVRADLTPPAYVVWAEKWVHAGASLIGGCCGIGTDHIAELSRHFTPSNIK</sequence>
<keyword evidence="3" id="KW-0862">Zinc</keyword>